<dbReference type="CDD" id="cd00038">
    <property type="entry name" value="CAP_ED"/>
    <property type="match status" value="3"/>
</dbReference>
<dbReference type="PROSITE" id="PS50003">
    <property type="entry name" value="PH_DOMAIN"/>
    <property type="match status" value="1"/>
</dbReference>
<evidence type="ECO:0000256" key="13">
    <source>
        <dbReference type="ARBA" id="ARBA00022992"/>
    </source>
</evidence>
<keyword evidence="24" id="KW-1185">Reference proteome</keyword>
<dbReference type="InterPro" id="IPR018490">
    <property type="entry name" value="cNMP-bd_dom_sf"/>
</dbReference>
<dbReference type="InterPro" id="IPR011009">
    <property type="entry name" value="Kinase-like_dom_sf"/>
</dbReference>
<feature type="binding site" evidence="17">
    <location>
        <position position="835"/>
    </location>
    <ligand>
        <name>ATP</name>
        <dbReference type="ChEBI" id="CHEBI:30616"/>
    </ligand>
</feature>
<evidence type="ECO:0000313" key="24">
    <source>
        <dbReference type="Proteomes" id="UP001165060"/>
    </source>
</evidence>
<keyword evidence="4" id="KW-0963">Cytoplasm</keyword>
<keyword evidence="7" id="KW-0808">Transferase</keyword>
<dbReference type="Gene3D" id="3.30.200.20">
    <property type="entry name" value="Phosphorylase Kinase, domain 1"/>
    <property type="match status" value="1"/>
</dbReference>
<feature type="domain" description="AGC-kinase C-terminal" evidence="22">
    <location>
        <begin position="1077"/>
        <end position="1131"/>
    </location>
</feature>
<evidence type="ECO:0000256" key="7">
    <source>
        <dbReference type="ARBA" id="ARBA00022679"/>
    </source>
</evidence>
<keyword evidence="12" id="KW-0460">Magnesium</keyword>
<evidence type="ECO:0000256" key="15">
    <source>
        <dbReference type="ARBA" id="ARBA00047298"/>
    </source>
</evidence>
<evidence type="ECO:0000256" key="5">
    <source>
        <dbReference type="ARBA" id="ARBA00022527"/>
    </source>
</evidence>
<feature type="compositionally biased region" description="Low complexity" evidence="18">
    <location>
        <begin position="200"/>
        <end position="215"/>
    </location>
</feature>
<dbReference type="InterPro" id="IPR011993">
    <property type="entry name" value="PH-like_dom_sf"/>
</dbReference>
<dbReference type="InterPro" id="IPR000961">
    <property type="entry name" value="AGC-kinase_C"/>
</dbReference>
<evidence type="ECO:0000256" key="12">
    <source>
        <dbReference type="ARBA" id="ARBA00022842"/>
    </source>
</evidence>
<dbReference type="Pfam" id="PF00027">
    <property type="entry name" value="cNMP_binding"/>
    <property type="match status" value="3"/>
</dbReference>
<evidence type="ECO:0000256" key="10">
    <source>
        <dbReference type="ARBA" id="ARBA00022777"/>
    </source>
</evidence>
<dbReference type="InterPro" id="IPR018488">
    <property type="entry name" value="cNMP-bd_CS"/>
</dbReference>
<feature type="region of interest" description="Disordered" evidence="18">
    <location>
        <begin position="1116"/>
        <end position="1136"/>
    </location>
</feature>
<dbReference type="PANTHER" id="PTHR24353">
    <property type="entry name" value="CYCLIC NUCLEOTIDE-DEPENDENT PROTEIN KINASE"/>
    <property type="match status" value="1"/>
</dbReference>
<feature type="region of interest" description="Disordered" evidence="18">
    <location>
        <begin position="194"/>
        <end position="221"/>
    </location>
</feature>
<evidence type="ECO:0000256" key="14">
    <source>
        <dbReference type="ARBA" id="ARBA00024113"/>
    </source>
</evidence>
<keyword evidence="10" id="KW-0418">Kinase</keyword>
<feature type="domain" description="Cyclic nucleotide-binding" evidence="21">
    <location>
        <begin position="645"/>
        <end position="763"/>
    </location>
</feature>
<dbReference type="InterPro" id="IPR008271">
    <property type="entry name" value="Ser/Thr_kinase_AS"/>
</dbReference>
<dbReference type="PRINTS" id="PR00103">
    <property type="entry name" value="CAMPKINASE"/>
</dbReference>
<dbReference type="Gene3D" id="1.10.510.10">
    <property type="entry name" value="Transferase(Phosphotransferase) domain 1"/>
    <property type="match status" value="1"/>
</dbReference>
<dbReference type="PROSITE" id="PS50042">
    <property type="entry name" value="CNMP_BINDING_3"/>
    <property type="match status" value="3"/>
</dbReference>
<evidence type="ECO:0000256" key="11">
    <source>
        <dbReference type="ARBA" id="ARBA00022840"/>
    </source>
</evidence>
<accession>A0ABQ6N5H4</accession>
<name>A0ABQ6N5H4_9STRA</name>
<evidence type="ECO:0000256" key="8">
    <source>
        <dbReference type="ARBA" id="ARBA00022723"/>
    </source>
</evidence>
<dbReference type="PROSITE" id="PS00889">
    <property type="entry name" value="CNMP_BINDING_2"/>
    <property type="match status" value="1"/>
</dbReference>
<evidence type="ECO:0000313" key="23">
    <source>
        <dbReference type="EMBL" id="GMI40639.1"/>
    </source>
</evidence>
<feature type="region of interest" description="Disordered" evidence="18">
    <location>
        <begin position="319"/>
        <end position="369"/>
    </location>
</feature>
<dbReference type="Pfam" id="PF00069">
    <property type="entry name" value="Pkinase"/>
    <property type="match status" value="1"/>
</dbReference>
<evidence type="ECO:0000256" key="1">
    <source>
        <dbReference type="ARBA" id="ARBA00001946"/>
    </source>
</evidence>
<feature type="domain" description="Protein kinase" evidence="20">
    <location>
        <begin position="806"/>
        <end position="1076"/>
    </location>
</feature>
<evidence type="ECO:0000259" key="22">
    <source>
        <dbReference type="PROSITE" id="PS51285"/>
    </source>
</evidence>
<dbReference type="SMART" id="SM00233">
    <property type="entry name" value="PH"/>
    <property type="match status" value="2"/>
</dbReference>
<dbReference type="SMART" id="SM00100">
    <property type="entry name" value="cNMP"/>
    <property type="match status" value="3"/>
</dbReference>
<evidence type="ECO:0000256" key="4">
    <source>
        <dbReference type="ARBA" id="ARBA00022490"/>
    </source>
</evidence>
<evidence type="ECO:0000259" key="21">
    <source>
        <dbReference type="PROSITE" id="PS50042"/>
    </source>
</evidence>
<dbReference type="Proteomes" id="UP001165060">
    <property type="component" value="Unassembled WGS sequence"/>
</dbReference>
<dbReference type="PROSITE" id="PS50011">
    <property type="entry name" value="PROTEIN_KINASE_DOM"/>
    <property type="match status" value="1"/>
</dbReference>
<feature type="domain" description="PH" evidence="19">
    <location>
        <begin position="214"/>
        <end position="316"/>
    </location>
</feature>
<feature type="region of interest" description="Disordered" evidence="18">
    <location>
        <begin position="550"/>
        <end position="571"/>
    </location>
</feature>
<keyword evidence="5" id="KW-0723">Serine/threonine-protein kinase</keyword>
<keyword evidence="8" id="KW-0479">Metal-binding</keyword>
<dbReference type="SMART" id="SM00220">
    <property type="entry name" value="S_TKc"/>
    <property type="match status" value="1"/>
</dbReference>
<dbReference type="SUPFAM" id="SSF51206">
    <property type="entry name" value="cAMP-binding domain-like"/>
    <property type="match status" value="3"/>
</dbReference>
<gene>
    <name evidence="23" type="ORF">TeGR_g8261</name>
</gene>
<sequence>MGNKLCRKVDSGLLSDDIHVDEVEDNDPWLFTGPPGSPGGAPVGRSGRSASRLTDGDLANFPEAQTDSNTVSGLLFRFLPSSAPPSSPRGSPKNSSDGDTVLKLWATVEDGLLKYFKTIPTYATRPLGYVTLAGATLSSSTSSRKVQGVDFEVLTLSEPGISEPFVFGFKSPGVASQWAEVVTAAIRGKVHAPSFMGHGPPNKSSSHPSLSTSFPTRSGPMAKKAIGKKKVLYRTTKQRYFKLQQGELRYYKDPSYKSSTLKGTVDLSTCPGKAVVTGSPCVTLTVPLPKGMALQCSAASEADAQEWMEQINTSIDILQKESRKHRASSAGNRKRKVIVDKSGSSQSDGGGRGGRSGSAPPPRAWEKSTETTHILTNALKNHFLFETAPDFGLVLDALQPLDAQNGDTIIWQGDEGDKFYILESGTCSVVKNATVLSFQQQSGTAFGELALINGEPRAASIRALTKCKLWYMDRSTFRNTLNDMENGMVAQQIAFLKQISLFEDLSDGILTRIAEAMKLETFKNGERIINQGENGEKFFMIRKGEVVVTQKREKGSPKKTGYMSPKKGEEDEKVLTKCGPGDYFGELALMKDEPRKANVTAENEVECFTLDRANFVETLGPLQDVLDMHKGMALMKKVRFDGDSLADLLSEAELTKVSKKLQRKVCKDGERIIKQGDKGDNFYMIERGTVQVLIDNSEVGSISESSEKPYFGEMAIMKDDTRVASVVADGSVQVAFLTRSDFVSTLGHFQDILEREAEKRAQQNNIVANTIGRIGRALSRSSSLGSPKSGSFRKKSTVQGIPFNALVEKRVLGCGTFGTVKLMQDGRDGKGYAMKVLKKTTVVAMKQEGNVYREREMMELLVHPLVLRLYECYQDANALYMLLELVPGGELWTILHGDVQVLKKTSTGGVVVDTAKFYAANVLTALDFMHHEGVAYRDLKPENLVLDNEGYLRVIDLGFAKYIGEGGKSNTLCGTPEYLAPELVLSKGHGTPVDIWALGILIFELLTSNTPFADDDATVMFQKIANPVLFLKKAMKAVSLDKKSKNIVLRLLELKPIMRLGCKKGGMEELWDDPWFDGFTMDLVERKALRPPYVPKLESETDVLNFDEVDDEHEDIDSYSYSGSQDKWKRWGGKVK</sequence>
<protein>
    <recommendedName>
        <fullName evidence="14">cGMP-dependent protein kinase</fullName>
        <ecNumber evidence="3">2.7.11.12</ecNumber>
    </recommendedName>
</protein>
<keyword evidence="13" id="KW-0142">cGMP-binding</keyword>
<evidence type="ECO:0000256" key="6">
    <source>
        <dbReference type="ARBA" id="ARBA00022535"/>
    </source>
</evidence>
<evidence type="ECO:0000256" key="16">
    <source>
        <dbReference type="ARBA" id="ARBA00047462"/>
    </source>
</evidence>
<dbReference type="InterPro" id="IPR014710">
    <property type="entry name" value="RmlC-like_jellyroll"/>
</dbReference>
<keyword evidence="9 17" id="KW-0547">Nucleotide-binding</keyword>
<evidence type="ECO:0000256" key="9">
    <source>
        <dbReference type="ARBA" id="ARBA00022741"/>
    </source>
</evidence>
<comment type="catalytic activity">
    <reaction evidence="15">
        <text>L-threonyl-[protein] + ATP = O-phospho-L-threonyl-[protein] + ADP + H(+)</text>
        <dbReference type="Rhea" id="RHEA:46608"/>
        <dbReference type="Rhea" id="RHEA-COMP:11060"/>
        <dbReference type="Rhea" id="RHEA-COMP:11605"/>
        <dbReference type="ChEBI" id="CHEBI:15378"/>
        <dbReference type="ChEBI" id="CHEBI:30013"/>
        <dbReference type="ChEBI" id="CHEBI:30616"/>
        <dbReference type="ChEBI" id="CHEBI:61977"/>
        <dbReference type="ChEBI" id="CHEBI:456216"/>
        <dbReference type="EC" id="2.7.11.12"/>
    </reaction>
</comment>
<dbReference type="Gene3D" id="2.30.29.30">
    <property type="entry name" value="Pleckstrin-homology domain (PH domain)/Phosphotyrosine-binding domain (PTB)"/>
    <property type="match status" value="2"/>
</dbReference>
<comment type="catalytic activity">
    <reaction evidence="16">
        <text>L-seryl-[protein] + ATP = O-phospho-L-seryl-[protein] + ADP + H(+)</text>
        <dbReference type="Rhea" id="RHEA:17989"/>
        <dbReference type="Rhea" id="RHEA-COMP:9863"/>
        <dbReference type="Rhea" id="RHEA-COMP:11604"/>
        <dbReference type="ChEBI" id="CHEBI:15378"/>
        <dbReference type="ChEBI" id="CHEBI:29999"/>
        <dbReference type="ChEBI" id="CHEBI:30616"/>
        <dbReference type="ChEBI" id="CHEBI:83421"/>
        <dbReference type="ChEBI" id="CHEBI:456216"/>
        <dbReference type="EC" id="2.7.11.12"/>
    </reaction>
</comment>
<dbReference type="SUPFAM" id="SSF56112">
    <property type="entry name" value="Protein kinase-like (PK-like)"/>
    <property type="match status" value="1"/>
</dbReference>
<feature type="compositionally biased region" description="Basic residues" evidence="18">
    <location>
        <begin position="322"/>
        <end position="336"/>
    </location>
</feature>
<organism evidence="23 24">
    <name type="scientific">Tetraparma gracilis</name>
    <dbReference type="NCBI Taxonomy" id="2962635"/>
    <lineage>
        <taxon>Eukaryota</taxon>
        <taxon>Sar</taxon>
        <taxon>Stramenopiles</taxon>
        <taxon>Ochrophyta</taxon>
        <taxon>Bolidophyceae</taxon>
        <taxon>Parmales</taxon>
        <taxon>Triparmaceae</taxon>
        <taxon>Tetraparma</taxon>
    </lineage>
</organism>
<dbReference type="PROSITE" id="PS00107">
    <property type="entry name" value="PROTEIN_KINASE_ATP"/>
    <property type="match status" value="1"/>
</dbReference>
<reference evidence="23 24" key="1">
    <citation type="journal article" date="2023" name="Commun. Biol.">
        <title>Genome analysis of Parmales, the sister group of diatoms, reveals the evolutionary specialization of diatoms from phago-mixotrophs to photoautotrophs.</title>
        <authorList>
            <person name="Ban H."/>
            <person name="Sato S."/>
            <person name="Yoshikawa S."/>
            <person name="Yamada K."/>
            <person name="Nakamura Y."/>
            <person name="Ichinomiya M."/>
            <person name="Sato N."/>
            <person name="Blanc-Mathieu R."/>
            <person name="Endo H."/>
            <person name="Kuwata A."/>
            <person name="Ogata H."/>
        </authorList>
    </citation>
    <scope>NUCLEOTIDE SEQUENCE [LARGE SCALE GENOMIC DNA]</scope>
</reference>
<dbReference type="SUPFAM" id="SSF50729">
    <property type="entry name" value="PH domain-like"/>
    <property type="match status" value="1"/>
</dbReference>
<evidence type="ECO:0000256" key="17">
    <source>
        <dbReference type="PROSITE-ProRule" id="PRU10141"/>
    </source>
</evidence>
<feature type="domain" description="Cyclic nucleotide-binding" evidence="21">
    <location>
        <begin position="501"/>
        <end position="625"/>
    </location>
</feature>
<dbReference type="PROSITE" id="PS51285">
    <property type="entry name" value="AGC_KINASE_CTER"/>
    <property type="match status" value="1"/>
</dbReference>
<keyword evidence="6" id="KW-0140">cGMP</keyword>
<evidence type="ECO:0000259" key="19">
    <source>
        <dbReference type="PROSITE" id="PS50003"/>
    </source>
</evidence>
<dbReference type="CDD" id="cd00821">
    <property type="entry name" value="PH"/>
    <property type="match status" value="1"/>
</dbReference>
<dbReference type="Pfam" id="PF00169">
    <property type="entry name" value="PH"/>
    <property type="match status" value="1"/>
</dbReference>
<dbReference type="EMBL" id="BRYB01000947">
    <property type="protein sequence ID" value="GMI40639.1"/>
    <property type="molecule type" value="Genomic_DNA"/>
</dbReference>
<dbReference type="InterPro" id="IPR000595">
    <property type="entry name" value="cNMP-bd_dom"/>
</dbReference>
<evidence type="ECO:0000259" key="20">
    <source>
        <dbReference type="PROSITE" id="PS50011"/>
    </source>
</evidence>
<feature type="compositionally biased region" description="Low complexity" evidence="18">
    <location>
        <begin position="43"/>
        <end position="52"/>
    </location>
</feature>
<dbReference type="PANTHER" id="PTHR24353:SF37">
    <property type="entry name" value="CAMP-DEPENDENT PROTEIN KINASE CATALYTIC SUBUNIT PRKX"/>
    <property type="match status" value="1"/>
</dbReference>
<dbReference type="PROSITE" id="PS00108">
    <property type="entry name" value="PROTEIN_KINASE_ST"/>
    <property type="match status" value="1"/>
</dbReference>
<keyword evidence="11 17" id="KW-0067">ATP-binding</keyword>
<dbReference type="InterPro" id="IPR001849">
    <property type="entry name" value="PH_domain"/>
</dbReference>
<dbReference type="PROSITE" id="PS00888">
    <property type="entry name" value="CNMP_BINDING_1"/>
    <property type="match status" value="3"/>
</dbReference>
<evidence type="ECO:0000256" key="2">
    <source>
        <dbReference type="ARBA" id="ARBA00006352"/>
    </source>
</evidence>
<dbReference type="Gene3D" id="2.60.120.10">
    <property type="entry name" value="Jelly Rolls"/>
    <property type="match status" value="3"/>
</dbReference>
<feature type="region of interest" description="Disordered" evidence="18">
    <location>
        <begin position="25"/>
        <end position="65"/>
    </location>
</feature>
<comment type="caution">
    <text evidence="23">The sequence shown here is derived from an EMBL/GenBank/DDBJ whole genome shotgun (WGS) entry which is preliminary data.</text>
</comment>
<dbReference type="InterPro" id="IPR017441">
    <property type="entry name" value="Protein_kinase_ATP_BS"/>
</dbReference>
<dbReference type="EC" id="2.7.11.12" evidence="3"/>
<dbReference type="InterPro" id="IPR000719">
    <property type="entry name" value="Prot_kinase_dom"/>
</dbReference>
<comment type="cofactor">
    <cofactor evidence="1">
        <name>Mg(2+)</name>
        <dbReference type="ChEBI" id="CHEBI:18420"/>
    </cofactor>
</comment>
<evidence type="ECO:0000256" key="18">
    <source>
        <dbReference type="SAM" id="MobiDB-lite"/>
    </source>
</evidence>
<proteinExistence type="inferred from homology"/>
<comment type="similarity">
    <text evidence="2">Belongs to the protein kinase superfamily. AGC Ser/Thr protein kinase family. cGMP subfamily.</text>
</comment>
<feature type="domain" description="Cyclic nucleotide-binding" evidence="21">
    <location>
        <begin position="394"/>
        <end position="481"/>
    </location>
</feature>
<evidence type="ECO:0000256" key="3">
    <source>
        <dbReference type="ARBA" id="ARBA00012428"/>
    </source>
</evidence>